<keyword evidence="1" id="KW-0732">Signal</keyword>
<accession>A0A2H1W7W0</accession>
<dbReference type="PROSITE" id="PS51257">
    <property type="entry name" value="PROKAR_LIPOPROTEIN"/>
    <property type="match status" value="1"/>
</dbReference>
<name>A0A2H1W7W0_SPOFR</name>
<reference evidence="2" key="1">
    <citation type="submission" date="2016-07" db="EMBL/GenBank/DDBJ databases">
        <authorList>
            <person name="Bretaudeau A."/>
        </authorList>
    </citation>
    <scope>NUCLEOTIDE SEQUENCE</scope>
    <source>
        <strain evidence="2">Rice</strain>
        <tissue evidence="2">Whole body</tissue>
    </source>
</reference>
<evidence type="ECO:0000256" key="1">
    <source>
        <dbReference type="SAM" id="SignalP"/>
    </source>
</evidence>
<sequence>MKSCTILFLLIVALCACDDMGSMLTIEEHNKMCADFLERCDSKGATGGCQFENGVSTGQCEVELTDNSDHCPDCAASASFIWYGYSTKPGDSYNGLASS</sequence>
<gene>
    <name evidence="2" type="ORF">SFRICE_032959</name>
</gene>
<dbReference type="AlphaFoldDB" id="A0A2H1W7W0"/>
<proteinExistence type="predicted"/>
<feature type="chain" id="PRO_5013688810" evidence="1">
    <location>
        <begin position="18"/>
        <end position="99"/>
    </location>
</feature>
<feature type="signal peptide" evidence="1">
    <location>
        <begin position="1"/>
        <end position="17"/>
    </location>
</feature>
<organism evidence="2">
    <name type="scientific">Spodoptera frugiperda</name>
    <name type="common">Fall armyworm</name>
    <dbReference type="NCBI Taxonomy" id="7108"/>
    <lineage>
        <taxon>Eukaryota</taxon>
        <taxon>Metazoa</taxon>
        <taxon>Ecdysozoa</taxon>
        <taxon>Arthropoda</taxon>
        <taxon>Hexapoda</taxon>
        <taxon>Insecta</taxon>
        <taxon>Pterygota</taxon>
        <taxon>Neoptera</taxon>
        <taxon>Endopterygota</taxon>
        <taxon>Lepidoptera</taxon>
        <taxon>Glossata</taxon>
        <taxon>Ditrysia</taxon>
        <taxon>Noctuoidea</taxon>
        <taxon>Noctuidae</taxon>
        <taxon>Amphipyrinae</taxon>
        <taxon>Spodoptera</taxon>
    </lineage>
</organism>
<protein>
    <submittedName>
        <fullName evidence="2">SFRICE_032959</fullName>
    </submittedName>
</protein>
<evidence type="ECO:0000313" key="2">
    <source>
        <dbReference type="EMBL" id="SOQ49137.1"/>
    </source>
</evidence>
<dbReference type="EMBL" id="ODYU01006888">
    <property type="protein sequence ID" value="SOQ49137.1"/>
    <property type="molecule type" value="Genomic_DNA"/>
</dbReference>